<keyword evidence="5 8" id="KW-0457">Lysine biosynthesis</keyword>
<dbReference type="NCBIfam" id="TIGR01048">
    <property type="entry name" value="lysA"/>
    <property type="match status" value="1"/>
</dbReference>
<dbReference type="UniPathway" id="UPA00034">
    <property type="reaction ID" value="UER00027"/>
</dbReference>
<proteinExistence type="inferred from homology"/>
<feature type="domain" description="Orn/DAP/Arg decarboxylase 2 N-terminal" evidence="9">
    <location>
        <begin position="35"/>
        <end position="262"/>
    </location>
</feature>
<evidence type="ECO:0000256" key="1">
    <source>
        <dbReference type="ARBA" id="ARBA00001933"/>
    </source>
</evidence>
<dbReference type="HAMAP" id="MF_02120">
    <property type="entry name" value="LysA"/>
    <property type="match status" value="1"/>
</dbReference>
<feature type="binding site" evidence="5">
    <location>
        <position position="375"/>
    </location>
    <ligand>
        <name>pyridoxal 5'-phosphate</name>
        <dbReference type="ChEBI" id="CHEBI:597326"/>
    </ligand>
</feature>
<evidence type="ECO:0000313" key="11">
    <source>
        <dbReference type="Proteomes" id="UP000078316"/>
    </source>
</evidence>
<comment type="function">
    <text evidence="5">Specifically catalyzes the decarboxylation of meso-diaminopimelate (meso-DAP) to L-lysine.</text>
</comment>
<reference evidence="10 11" key="1">
    <citation type="submission" date="2016-04" db="EMBL/GenBank/DDBJ databases">
        <authorList>
            <person name="Evans L.H."/>
            <person name="Alamgir A."/>
            <person name="Owens N."/>
            <person name="Weber N.D."/>
            <person name="Virtaneva K."/>
            <person name="Barbian K."/>
            <person name="Babar A."/>
            <person name="Rosenke K."/>
        </authorList>
    </citation>
    <scope>NUCLEOTIDE SEQUENCE [LARGE SCALE GENOMIC DNA]</scope>
    <source>
        <strain evidence="10 11">PMB02</strain>
    </source>
</reference>
<feature type="binding site" evidence="5">
    <location>
        <position position="347"/>
    </location>
    <ligand>
        <name>substrate</name>
    </ligand>
</feature>
<evidence type="ECO:0000256" key="7">
    <source>
        <dbReference type="PIRSR" id="PIRSR600183-50"/>
    </source>
</evidence>
<dbReference type="Gene3D" id="3.20.20.10">
    <property type="entry name" value="Alanine racemase"/>
    <property type="match status" value="1"/>
</dbReference>
<keyword evidence="3 5" id="KW-0663">Pyridoxal phosphate</keyword>
<dbReference type="InterPro" id="IPR002986">
    <property type="entry name" value="DAP_deCOOHase_LysA"/>
</dbReference>
<dbReference type="FunFam" id="3.20.20.10:FF:000003">
    <property type="entry name" value="Diaminopimelate decarboxylase"/>
    <property type="match status" value="1"/>
</dbReference>
<dbReference type="CDD" id="cd06828">
    <property type="entry name" value="PLPDE_III_DapDC"/>
    <property type="match status" value="1"/>
</dbReference>
<feature type="binding site" evidence="5">
    <location>
        <position position="239"/>
    </location>
    <ligand>
        <name>pyridoxal 5'-phosphate</name>
        <dbReference type="ChEBI" id="CHEBI:597326"/>
    </ligand>
</feature>
<dbReference type="EC" id="4.1.1.20" evidence="5 6"/>
<evidence type="ECO:0000256" key="8">
    <source>
        <dbReference type="RuleBase" id="RU003738"/>
    </source>
</evidence>
<dbReference type="SUPFAM" id="SSF51419">
    <property type="entry name" value="PLP-binding barrel"/>
    <property type="match status" value="1"/>
</dbReference>
<feature type="modified residue" description="N6-(pyridoxal phosphate)lysine" evidence="5 7">
    <location>
        <position position="60"/>
    </location>
</feature>
<gene>
    <name evidence="5" type="primary">lysA</name>
    <name evidence="10" type="ORF">A5481_17185</name>
</gene>
<evidence type="ECO:0000313" key="10">
    <source>
        <dbReference type="EMBL" id="OAS23395.1"/>
    </source>
</evidence>
<evidence type="ECO:0000256" key="4">
    <source>
        <dbReference type="ARBA" id="ARBA00023239"/>
    </source>
</evidence>
<feature type="binding site" evidence="5">
    <location>
        <position position="278"/>
    </location>
    <ligand>
        <name>substrate</name>
    </ligand>
</feature>
<dbReference type="GO" id="GO:0008836">
    <property type="term" value="F:diaminopimelate decarboxylase activity"/>
    <property type="evidence" value="ECO:0007669"/>
    <property type="project" value="UniProtKB-UniRule"/>
</dbReference>
<dbReference type="PANTHER" id="PTHR43727">
    <property type="entry name" value="DIAMINOPIMELATE DECARBOXYLASE"/>
    <property type="match status" value="1"/>
</dbReference>
<name>A0A179S7M2_9HYPH</name>
<dbReference type="PROSITE" id="PS00878">
    <property type="entry name" value="ODR_DC_2_1"/>
    <property type="match status" value="1"/>
</dbReference>
<evidence type="ECO:0000256" key="2">
    <source>
        <dbReference type="ARBA" id="ARBA00022793"/>
    </source>
</evidence>
<feature type="active site" description="Proton donor" evidence="7">
    <location>
        <position position="346"/>
    </location>
</feature>
<comment type="caution">
    <text evidence="10">The sequence shown here is derived from an EMBL/GenBank/DDBJ whole genome shotgun (WGS) entry which is preliminary data.</text>
</comment>
<accession>A0A179S7M2</accession>
<evidence type="ECO:0000256" key="6">
    <source>
        <dbReference type="NCBIfam" id="TIGR01048"/>
    </source>
</evidence>
<dbReference type="GO" id="GO:0030170">
    <property type="term" value="F:pyridoxal phosphate binding"/>
    <property type="evidence" value="ECO:0007669"/>
    <property type="project" value="UniProtKB-UniRule"/>
</dbReference>
<evidence type="ECO:0000259" key="9">
    <source>
        <dbReference type="Pfam" id="PF02784"/>
    </source>
</evidence>
<dbReference type="Pfam" id="PF02784">
    <property type="entry name" value="Orn_Arg_deC_N"/>
    <property type="match status" value="1"/>
</dbReference>
<dbReference type="InterPro" id="IPR000183">
    <property type="entry name" value="Orn/DAP/Arg_de-COase"/>
</dbReference>
<feature type="binding site" evidence="5">
    <location>
        <position position="375"/>
    </location>
    <ligand>
        <name>substrate</name>
    </ligand>
</feature>
<feature type="binding site" evidence="5">
    <location>
        <position position="314"/>
    </location>
    <ligand>
        <name>substrate</name>
    </ligand>
</feature>
<sequence length="423" mass="45027">MHHFTYRDGVLHAEDVDLARLAGAVGTPFYCYASATLERHYRVFAEAFAGDDALVCYAMKANSNQAVLATLARLGAGMDIVSEGELRRALAAGVPGERIVFSGVGKTEGEMAAALDAGILCFNVESEPELEQLSRVAAAKGATAPVSIRVNPDVDARTHAKISTGKSENKFGIPISRAREVYARAAALPGLSLVGVDMHIGSQITDLAPYDNAAALLCDLARDLMAAGHRLHHLDFGGGLGIPYRDDNAPPPDPAAFAAVLRPHFKPLGLKPVFEIGRMIAGNAGVLVTRVLYVKHGEGRTFVIVDAAMNDLIRPTLYEAYHALRTVAEPKPDAARLTADVVGPVCESGDYLALAREMPEVKAGDLIAVMSAGAYGAVQACTYNTRPLVPEVLVRGADHAVIRPRLSYDELIGLDRVPEWLSA</sequence>
<feature type="binding site" evidence="5">
    <location>
        <position position="318"/>
    </location>
    <ligand>
        <name>substrate</name>
    </ligand>
</feature>
<dbReference type="PRINTS" id="PR01179">
    <property type="entry name" value="ODADCRBXLASE"/>
</dbReference>
<dbReference type="InterPro" id="IPR009006">
    <property type="entry name" value="Ala_racemase/Decarboxylase_C"/>
</dbReference>
<comment type="cofactor">
    <cofactor evidence="1 5 7 8">
        <name>pyridoxal 5'-phosphate</name>
        <dbReference type="ChEBI" id="CHEBI:597326"/>
    </cofactor>
</comment>
<dbReference type="OrthoDB" id="9802241at2"/>
<comment type="subunit">
    <text evidence="5">Homodimer.</text>
</comment>
<dbReference type="InterPro" id="IPR029066">
    <property type="entry name" value="PLP-binding_barrel"/>
</dbReference>
<dbReference type="AlphaFoldDB" id="A0A179S7M2"/>
<comment type="pathway">
    <text evidence="5 8">Amino-acid biosynthesis; L-lysine biosynthesis via DAP pathway; L-lysine from DL-2,6-diaminopimelate: step 1/1.</text>
</comment>
<keyword evidence="4 5" id="KW-0456">Lyase</keyword>
<dbReference type="STRING" id="427683.A5481_17185"/>
<dbReference type="RefSeq" id="WP_048433399.1">
    <property type="nucleotide sequence ID" value="NZ_LWHQ01000034.1"/>
</dbReference>
<dbReference type="SUPFAM" id="SSF50621">
    <property type="entry name" value="Alanine racemase C-terminal domain-like"/>
    <property type="match status" value="1"/>
</dbReference>
<protein>
    <recommendedName>
        <fullName evidence="5 6">Diaminopimelate decarboxylase</fullName>
        <shortName evidence="5">DAP decarboxylase</shortName>
        <shortName evidence="5">DAPDC</shortName>
        <ecNumber evidence="5 6">4.1.1.20</ecNumber>
    </recommendedName>
</protein>
<dbReference type="InterPro" id="IPR022653">
    <property type="entry name" value="De-COase2_pyr-phos_BS"/>
</dbReference>
<comment type="similarity">
    <text evidence="5">Belongs to the Orn/Lys/Arg decarboxylase class-II family. LysA subfamily.</text>
</comment>
<dbReference type="GO" id="GO:0009089">
    <property type="term" value="P:lysine biosynthetic process via diaminopimelate"/>
    <property type="evidence" value="ECO:0007669"/>
    <property type="project" value="UniProtKB-UniRule"/>
</dbReference>
<organism evidence="10 11">
    <name type="scientific">Methylobacterium platani</name>
    <dbReference type="NCBI Taxonomy" id="427683"/>
    <lineage>
        <taxon>Bacteria</taxon>
        <taxon>Pseudomonadati</taxon>
        <taxon>Pseudomonadota</taxon>
        <taxon>Alphaproteobacteria</taxon>
        <taxon>Hyphomicrobiales</taxon>
        <taxon>Methylobacteriaceae</taxon>
        <taxon>Methylobacterium</taxon>
    </lineage>
</organism>
<dbReference type="Proteomes" id="UP000078316">
    <property type="component" value="Unassembled WGS sequence"/>
</dbReference>
<dbReference type="InterPro" id="IPR022644">
    <property type="entry name" value="De-COase2_N"/>
</dbReference>
<feature type="binding site" evidence="5">
    <location>
        <begin position="275"/>
        <end position="278"/>
    </location>
    <ligand>
        <name>pyridoxal 5'-phosphate</name>
        <dbReference type="ChEBI" id="CHEBI:597326"/>
    </ligand>
</feature>
<evidence type="ECO:0000256" key="3">
    <source>
        <dbReference type="ARBA" id="ARBA00022898"/>
    </source>
</evidence>
<comment type="catalytic activity">
    <reaction evidence="5 8">
        <text>meso-2,6-diaminopimelate + H(+) = L-lysine + CO2</text>
        <dbReference type="Rhea" id="RHEA:15101"/>
        <dbReference type="ChEBI" id="CHEBI:15378"/>
        <dbReference type="ChEBI" id="CHEBI:16526"/>
        <dbReference type="ChEBI" id="CHEBI:32551"/>
        <dbReference type="ChEBI" id="CHEBI:57791"/>
        <dbReference type="EC" id="4.1.1.20"/>
    </reaction>
</comment>
<dbReference type="PRINTS" id="PR01181">
    <property type="entry name" value="DAPDCRBXLASE"/>
</dbReference>
<dbReference type="PANTHER" id="PTHR43727:SF2">
    <property type="entry name" value="GROUP IV DECARBOXYLASE"/>
    <property type="match status" value="1"/>
</dbReference>
<keyword evidence="2 5" id="KW-0210">Decarboxylase</keyword>
<dbReference type="EMBL" id="LWHQ01000034">
    <property type="protein sequence ID" value="OAS23395.1"/>
    <property type="molecule type" value="Genomic_DNA"/>
</dbReference>
<dbReference type="Gene3D" id="2.40.37.10">
    <property type="entry name" value="Lyase, Ornithine Decarboxylase, Chain A, domain 1"/>
    <property type="match status" value="1"/>
</dbReference>
<evidence type="ECO:0000256" key="5">
    <source>
        <dbReference type="HAMAP-Rule" id="MF_02120"/>
    </source>
</evidence>
<keyword evidence="5" id="KW-0028">Amino-acid biosynthesis</keyword>